<evidence type="ECO:0000256" key="2">
    <source>
        <dbReference type="ARBA" id="ARBA00022679"/>
    </source>
</evidence>
<evidence type="ECO:0000313" key="5">
    <source>
        <dbReference type="EMBL" id="SHO59415.1"/>
    </source>
</evidence>
<dbReference type="GO" id="GO:0009001">
    <property type="term" value="F:serine O-acetyltransferase activity"/>
    <property type="evidence" value="ECO:0007669"/>
    <property type="project" value="UniProtKB-EC"/>
</dbReference>
<evidence type="ECO:0000256" key="4">
    <source>
        <dbReference type="PIRNR" id="PIRNR000441"/>
    </source>
</evidence>
<dbReference type="InterPro" id="IPR045304">
    <property type="entry name" value="LbH_SAT"/>
</dbReference>
<dbReference type="AlphaFoldDB" id="A0A1M7Z3L8"/>
<dbReference type="EMBL" id="FRXN01000001">
    <property type="protein sequence ID" value="SHO59415.1"/>
    <property type="molecule type" value="Genomic_DNA"/>
</dbReference>
<dbReference type="InterPro" id="IPR005881">
    <property type="entry name" value="Ser_O-AcTrfase"/>
</dbReference>
<comment type="similarity">
    <text evidence="1 4">Belongs to the transferase hexapeptide repeat family.</text>
</comment>
<name>A0A1M7Z3L8_9BACT</name>
<dbReference type="InterPro" id="IPR001451">
    <property type="entry name" value="Hexapep"/>
</dbReference>
<dbReference type="GO" id="GO:0005737">
    <property type="term" value="C:cytoplasm"/>
    <property type="evidence" value="ECO:0007669"/>
    <property type="project" value="InterPro"/>
</dbReference>
<dbReference type="Gene3D" id="2.160.10.10">
    <property type="entry name" value="Hexapeptide repeat proteins"/>
    <property type="match status" value="1"/>
</dbReference>
<evidence type="ECO:0000313" key="6">
    <source>
        <dbReference type="Proteomes" id="UP000184609"/>
    </source>
</evidence>
<dbReference type="RefSeq" id="WP_073569753.1">
    <property type="nucleotide sequence ID" value="NZ_FRXN01000001.1"/>
</dbReference>
<dbReference type="PIRSF" id="PIRSF000441">
    <property type="entry name" value="CysE"/>
    <property type="match status" value="1"/>
</dbReference>
<evidence type="ECO:0000256" key="1">
    <source>
        <dbReference type="ARBA" id="ARBA00007274"/>
    </source>
</evidence>
<reference evidence="6" key="1">
    <citation type="submission" date="2016-12" db="EMBL/GenBank/DDBJ databases">
        <authorList>
            <person name="Varghese N."/>
            <person name="Submissions S."/>
        </authorList>
    </citation>
    <scope>NUCLEOTIDE SEQUENCE [LARGE SCALE GENOMIC DNA]</scope>
    <source>
        <strain evidence="6">DSM 25035</strain>
    </source>
</reference>
<dbReference type="STRING" id="1073327.SAMN04488108_0051"/>
<protein>
    <recommendedName>
        <fullName evidence="4">Serine acetyltransferase</fullName>
        <ecNumber evidence="4">2.3.1.30</ecNumber>
    </recommendedName>
</protein>
<dbReference type="EC" id="2.3.1.30" evidence="4"/>
<dbReference type="CDD" id="cd03354">
    <property type="entry name" value="LbH_SAT"/>
    <property type="match status" value="1"/>
</dbReference>
<accession>A0A1M7Z3L8</accession>
<dbReference type="GO" id="GO:0006535">
    <property type="term" value="P:cysteine biosynthetic process from serine"/>
    <property type="evidence" value="ECO:0007669"/>
    <property type="project" value="InterPro"/>
</dbReference>
<sequence>MKEIICNIKSDLFRVTGQCGFFSFLKCLYSSPGFKFLFYFRLSQRYSRITPFGFFSYLFYKHCSIKYGFQIPLSVSLGKGLAFPHFGNIVINSKVSIGDNCNILHGVTLGNVKYGKNVGSPRIGNNVFIGPGSVIIGGINVGNNTLIVANSFVNVNVPDNCIAIGNPCKIISSSISANVHMINNLSDFKQC</sequence>
<dbReference type="InterPro" id="IPR011004">
    <property type="entry name" value="Trimer_LpxA-like_sf"/>
</dbReference>
<keyword evidence="6" id="KW-1185">Reference proteome</keyword>
<dbReference type="Pfam" id="PF00132">
    <property type="entry name" value="Hexapep"/>
    <property type="match status" value="1"/>
</dbReference>
<dbReference type="SUPFAM" id="SSF51161">
    <property type="entry name" value="Trimeric LpxA-like enzymes"/>
    <property type="match status" value="1"/>
</dbReference>
<gene>
    <name evidence="5" type="ORF">SAMN04488108_0051</name>
</gene>
<keyword evidence="2 4" id="KW-0808">Transferase</keyword>
<proteinExistence type="inferred from homology"/>
<organism evidence="5 6">
    <name type="scientific">Algoriphagus zhangzhouensis</name>
    <dbReference type="NCBI Taxonomy" id="1073327"/>
    <lineage>
        <taxon>Bacteria</taxon>
        <taxon>Pseudomonadati</taxon>
        <taxon>Bacteroidota</taxon>
        <taxon>Cytophagia</taxon>
        <taxon>Cytophagales</taxon>
        <taxon>Cyclobacteriaceae</taxon>
        <taxon>Algoriphagus</taxon>
    </lineage>
</organism>
<dbReference type="OrthoDB" id="9814490at2"/>
<evidence type="ECO:0000256" key="3">
    <source>
        <dbReference type="ARBA" id="ARBA00023315"/>
    </source>
</evidence>
<keyword evidence="3 4" id="KW-0012">Acyltransferase</keyword>
<comment type="catalytic activity">
    <reaction evidence="4">
        <text>L-serine + acetyl-CoA = O-acetyl-L-serine + CoA</text>
        <dbReference type="Rhea" id="RHEA:24560"/>
        <dbReference type="ChEBI" id="CHEBI:33384"/>
        <dbReference type="ChEBI" id="CHEBI:57287"/>
        <dbReference type="ChEBI" id="CHEBI:57288"/>
        <dbReference type="ChEBI" id="CHEBI:58340"/>
        <dbReference type="EC" id="2.3.1.30"/>
    </reaction>
</comment>
<dbReference type="Proteomes" id="UP000184609">
    <property type="component" value="Unassembled WGS sequence"/>
</dbReference>
<dbReference type="PANTHER" id="PTHR42811">
    <property type="entry name" value="SERINE ACETYLTRANSFERASE"/>
    <property type="match status" value="1"/>
</dbReference>